<feature type="domain" description="HECT" evidence="4">
    <location>
        <begin position="24"/>
        <end position="61"/>
    </location>
</feature>
<keyword evidence="6" id="KW-1185">Reference proteome</keyword>
<dbReference type="Pfam" id="PF00632">
    <property type="entry name" value="HECT"/>
    <property type="match status" value="1"/>
</dbReference>
<dbReference type="Gene3D" id="3.30.2410.10">
    <property type="entry name" value="Hect, E3 ligase catalytic domain"/>
    <property type="match status" value="1"/>
</dbReference>
<dbReference type="Ensembl" id="ENSSFOT00015027793.2">
    <property type="protein sequence ID" value="ENSSFOP00015027483.2"/>
    <property type="gene ID" value="ENSSFOG00015017654.2"/>
</dbReference>
<dbReference type="InterPro" id="IPR000569">
    <property type="entry name" value="HECT_dom"/>
</dbReference>
<evidence type="ECO:0000256" key="3">
    <source>
        <dbReference type="PROSITE-ProRule" id="PRU00104"/>
    </source>
</evidence>
<evidence type="ECO:0000313" key="6">
    <source>
        <dbReference type="Proteomes" id="UP000694397"/>
    </source>
</evidence>
<keyword evidence="1" id="KW-0808">Transferase</keyword>
<dbReference type="SUPFAM" id="SSF56204">
    <property type="entry name" value="Hect, E3 ligase catalytic domain"/>
    <property type="match status" value="1"/>
</dbReference>
<dbReference type="GO" id="GO:0004842">
    <property type="term" value="F:ubiquitin-protein transferase activity"/>
    <property type="evidence" value="ECO:0007669"/>
    <property type="project" value="InterPro"/>
</dbReference>
<evidence type="ECO:0000313" key="5">
    <source>
        <dbReference type="Ensembl" id="ENSSFOP00015027483.2"/>
    </source>
</evidence>
<reference evidence="5" key="3">
    <citation type="submission" date="2025-09" db="UniProtKB">
        <authorList>
            <consortium name="Ensembl"/>
        </authorList>
    </citation>
    <scope>IDENTIFICATION</scope>
</reference>
<reference evidence="5" key="2">
    <citation type="submission" date="2025-08" db="UniProtKB">
        <authorList>
            <consortium name="Ensembl"/>
        </authorList>
    </citation>
    <scope>IDENTIFICATION</scope>
</reference>
<dbReference type="InterPro" id="IPR035983">
    <property type="entry name" value="Hect_E3_ubiquitin_ligase"/>
</dbReference>
<evidence type="ECO:0000256" key="1">
    <source>
        <dbReference type="ARBA" id="ARBA00022679"/>
    </source>
</evidence>
<proteinExistence type="predicted"/>
<reference evidence="5 6" key="1">
    <citation type="submission" date="2019-04" db="EMBL/GenBank/DDBJ databases">
        <authorList>
            <consortium name="Wellcome Sanger Institute Data Sharing"/>
        </authorList>
    </citation>
    <scope>NUCLEOTIDE SEQUENCE [LARGE SCALE GENOMIC DNA]</scope>
</reference>
<dbReference type="OrthoDB" id="5981550at2759"/>
<evidence type="ECO:0000259" key="4">
    <source>
        <dbReference type="PROSITE" id="PS50237"/>
    </source>
</evidence>
<evidence type="ECO:0000256" key="2">
    <source>
        <dbReference type="ARBA" id="ARBA00022786"/>
    </source>
</evidence>
<keyword evidence="2 3" id="KW-0833">Ubl conjugation pathway</keyword>
<dbReference type="PROSITE" id="PS50237">
    <property type="entry name" value="HECT"/>
    <property type="match status" value="1"/>
</dbReference>
<feature type="active site" description="Glycyl thioester intermediate" evidence="3">
    <location>
        <position position="32"/>
    </location>
</feature>
<dbReference type="Proteomes" id="UP000694397">
    <property type="component" value="Chromosome 16"/>
</dbReference>
<organism evidence="5 6">
    <name type="scientific">Scleropages formosus</name>
    <name type="common">Asian bonytongue</name>
    <name type="synonym">Osteoglossum formosum</name>
    <dbReference type="NCBI Taxonomy" id="113540"/>
    <lineage>
        <taxon>Eukaryota</taxon>
        <taxon>Metazoa</taxon>
        <taxon>Chordata</taxon>
        <taxon>Craniata</taxon>
        <taxon>Vertebrata</taxon>
        <taxon>Euteleostomi</taxon>
        <taxon>Actinopterygii</taxon>
        <taxon>Neopterygii</taxon>
        <taxon>Teleostei</taxon>
        <taxon>Osteoglossocephala</taxon>
        <taxon>Osteoglossomorpha</taxon>
        <taxon>Osteoglossiformes</taxon>
        <taxon>Osteoglossidae</taxon>
        <taxon>Scleropages</taxon>
    </lineage>
</organism>
<protein>
    <recommendedName>
        <fullName evidence="4">HECT domain-containing protein</fullName>
    </recommendedName>
</protein>
<dbReference type="AlphaFoldDB" id="A0A8C9RW34"/>
<name>A0A8C9RW34_SCLFO</name>
<accession>A0A8C9RW34</accession>
<sequence>NDLTEDQKKAFLCKVVSLPTFTKQHYPEAITCHTILHLPVYRSKELFKAKLTEAISHNRGFWKD</sequence>